<proteinExistence type="predicted"/>
<dbReference type="Proteomes" id="UP000594262">
    <property type="component" value="Unplaced"/>
</dbReference>
<protein>
    <submittedName>
        <fullName evidence="1">Uncharacterized protein</fullName>
    </submittedName>
</protein>
<dbReference type="AlphaFoldDB" id="A0A7M6DR32"/>
<dbReference type="EnsemblMetazoa" id="CLYHEMT023937.2">
    <property type="protein sequence ID" value="CLYHEMP023937.2"/>
    <property type="gene ID" value="CLYHEMG023937"/>
</dbReference>
<keyword evidence="2" id="KW-1185">Reference proteome</keyword>
<reference evidence="1" key="1">
    <citation type="submission" date="2021-01" db="UniProtKB">
        <authorList>
            <consortium name="EnsemblMetazoa"/>
        </authorList>
    </citation>
    <scope>IDENTIFICATION</scope>
</reference>
<evidence type="ECO:0000313" key="2">
    <source>
        <dbReference type="Proteomes" id="UP000594262"/>
    </source>
</evidence>
<evidence type="ECO:0000313" key="1">
    <source>
        <dbReference type="EnsemblMetazoa" id="CLYHEMP023937.2"/>
    </source>
</evidence>
<organism evidence="1 2">
    <name type="scientific">Clytia hemisphaerica</name>
    <dbReference type="NCBI Taxonomy" id="252671"/>
    <lineage>
        <taxon>Eukaryota</taxon>
        <taxon>Metazoa</taxon>
        <taxon>Cnidaria</taxon>
        <taxon>Hydrozoa</taxon>
        <taxon>Hydroidolina</taxon>
        <taxon>Leptothecata</taxon>
        <taxon>Obeliida</taxon>
        <taxon>Clytiidae</taxon>
        <taxon>Clytia</taxon>
    </lineage>
</organism>
<accession>A0A7M6DR32</accession>
<sequence>MLSLMFCKIFSQENLAMDEVQITKTKGAFLMENLYGAVVDHNNKTTSTDINVTSNDDSSSHDQGGEIIDVISETESNCTEEHSLNETDKKLADSLLTNELDLSTLSSDEEQEIYFEVVMRATKYKIKAQNDILELQPDIDTVNESEPDILHDFWTGDENRLHPGHFSSTSDDENMDSIFDDYF</sequence>
<name>A0A7M6DR32_9CNID</name>